<accession>A0A381V216</accession>
<dbReference type="CDD" id="cd02440">
    <property type="entry name" value="AdoMet_MTases"/>
    <property type="match status" value="1"/>
</dbReference>
<name>A0A381V216_9ZZZZ</name>
<dbReference type="EMBL" id="UINC01007641">
    <property type="protein sequence ID" value="SVA34395.1"/>
    <property type="molecule type" value="Genomic_DNA"/>
</dbReference>
<gene>
    <name evidence="1" type="ORF">METZ01_LOCUS87249</name>
</gene>
<dbReference type="AlphaFoldDB" id="A0A381V216"/>
<dbReference type="SUPFAM" id="SSF53335">
    <property type="entry name" value="S-adenosyl-L-methionine-dependent methyltransferases"/>
    <property type="match status" value="1"/>
</dbReference>
<organism evidence="1">
    <name type="scientific">marine metagenome</name>
    <dbReference type="NCBI Taxonomy" id="408172"/>
    <lineage>
        <taxon>unclassified sequences</taxon>
        <taxon>metagenomes</taxon>
        <taxon>ecological metagenomes</taxon>
    </lineage>
</organism>
<evidence type="ECO:0008006" key="2">
    <source>
        <dbReference type="Google" id="ProtNLM"/>
    </source>
</evidence>
<proteinExistence type="predicted"/>
<protein>
    <recommendedName>
        <fullName evidence="2">Methyltransferase domain-containing protein</fullName>
    </recommendedName>
</protein>
<evidence type="ECO:0000313" key="1">
    <source>
        <dbReference type="EMBL" id="SVA34395.1"/>
    </source>
</evidence>
<sequence>MQTKQELEEWYEQDDPWDYTVTPDDIYRKRFYLTVLDGLGGYFDRALDIGAGEGFITGDLPARQIHALEISDNAASRLPKNVERVFDPDGKYDLVLATGLLYRQYDHEQIAKLIFDVAIKYVCVGGIEDWLLPYPFGRMIKTFKFPYREYISVFNVYDCEQYTPWGSK</sequence>
<dbReference type="Gene3D" id="3.40.50.150">
    <property type="entry name" value="Vaccinia Virus protein VP39"/>
    <property type="match status" value="1"/>
</dbReference>
<reference evidence="1" key="1">
    <citation type="submission" date="2018-05" db="EMBL/GenBank/DDBJ databases">
        <authorList>
            <person name="Lanie J.A."/>
            <person name="Ng W.-L."/>
            <person name="Kazmierczak K.M."/>
            <person name="Andrzejewski T.M."/>
            <person name="Davidsen T.M."/>
            <person name="Wayne K.J."/>
            <person name="Tettelin H."/>
            <person name="Glass J.I."/>
            <person name="Rusch D."/>
            <person name="Podicherti R."/>
            <person name="Tsui H.-C.T."/>
            <person name="Winkler M.E."/>
        </authorList>
    </citation>
    <scope>NUCLEOTIDE SEQUENCE</scope>
</reference>
<dbReference type="InterPro" id="IPR029063">
    <property type="entry name" value="SAM-dependent_MTases_sf"/>
</dbReference>